<dbReference type="EMBL" id="BJYV01000003">
    <property type="protein sequence ID" value="GEO20578.1"/>
    <property type="molecule type" value="Genomic_DNA"/>
</dbReference>
<evidence type="ECO:0000313" key="3">
    <source>
        <dbReference type="Proteomes" id="UP000321301"/>
    </source>
</evidence>
<dbReference type="AlphaFoldDB" id="A0A512C8P2"/>
<gene>
    <name evidence="2" type="ORF">CQA01_11120</name>
</gene>
<comment type="caution">
    <text evidence="2">The sequence shown here is derived from an EMBL/GenBank/DDBJ whole genome shotgun (WGS) entry which is preliminary data.</text>
</comment>
<feature type="region of interest" description="Disordered" evidence="1">
    <location>
        <begin position="32"/>
        <end position="55"/>
    </location>
</feature>
<dbReference type="RefSeq" id="WP_020890282.1">
    <property type="nucleotide sequence ID" value="NZ_BJYV01000003.1"/>
</dbReference>
<feature type="compositionally biased region" description="Low complexity" evidence="1">
    <location>
        <begin position="36"/>
        <end position="52"/>
    </location>
</feature>
<sequence>MDKLAYKKKVMEEAINHQESIVADFRQRINEIRAADQQPQDEPQEYDQQGQENESANVINRISRELNFVIEELDFLKQMKTSANLFDEVTLGAVVKTDKMTFFPSVSLEQFEVDGHTLFGISREAPIYNEMKGKKKGDAFSLKGQNYKIIDVY</sequence>
<evidence type="ECO:0000256" key="1">
    <source>
        <dbReference type="SAM" id="MobiDB-lite"/>
    </source>
</evidence>
<evidence type="ECO:0008006" key="4">
    <source>
        <dbReference type="Google" id="ProtNLM"/>
    </source>
</evidence>
<protein>
    <recommendedName>
        <fullName evidence="4">Transcription elongation factor GreA/GreB C-terminal domain-containing protein</fullName>
    </recommendedName>
</protein>
<name>A0A512C8P2_9BACT</name>
<dbReference type="Proteomes" id="UP000321301">
    <property type="component" value="Unassembled WGS sequence"/>
</dbReference>
<proteinExistence type="predicted"/>
<accession>A0A512C8P2</accession>
<reference evidence="2 3" key="1">
    <citation type="submission" date="2019-07" db="EMBL/GenBank/DDBJ databases">
        <title>Whole genome shotgun sequence of Cyclobacterium qasimii NBRC 106168.</title>
        <authorList>
            <person name="Hosoyama A."/>
            <person name="Uohara A."/>
            <person name="Ohji S."/>
            <person name="Ichikawa N."/>
        </authorList>
    </citation>
    <scope>NUCLEOTIDE SEQUENCE [LARGE SCALE GENOMIC DNA]</scope>
    <source>
        <strain evidence="2 3">NBRC 106168</strain>
    </source>
</reference>
<keyword evidence="3" id="KW-1185">Reference proteome</keyword>
<organism evidence="2 3">
    <name type="scientific">Cyclobacterium qasimii</name>
    <dbReference type="NCBI Taxonomy" id="1350429"/>
    <lineage>
        <taxon>Bacteria</taxon>
        <taxon>Pseudomonadati</taxon>
        <taxon>Bacteroidota</taxon>
        <taxon>Cytophagia</taxon>
        <taxon>Cytophagales</taxon>
        <taxon>Cyclobacteriaceae</taxon>
        <taxon>Cyclobacterium</taxon>
    </lineage>
</organism>
<evidence type="ECO:0000313" key="2">
    <source>
        <dbReference type="EMBL" id="GEO20578.1"/>
    </source>
</evidence>